<feature type="transmembrane region" description="Helical" evidence="6">
    <location>
        <begin position="202"/>
        <end position="222"/>
    </location>
</feature>
<evidence type="ECO:0000256" key="1">
    <source>
        <dbReference type="ARBA" id="ARBA00004141"/>
    </source>
</evidence>
<feature type="transmembrane region" description="Helical" evidence="6">
    <location>
        <begin position="42"/>
        <end position="67"/>
    </location>
</feature>
<feature type="region of interest" description="Disordered" evidence="5">
    <location>
        <begin position="1"/>
        <end position="32"/>
    </location>
</feature>
<organism evidence="7 8">
    <name type="scientific">Ladona fulva</name>
    <name type="common">Scarce chaser dragonfly</name>
    <name type="synonym">Libellula fulva</name>
    <dbReference type="NCBI Taxonomy" id="123851"/>
    <lineage>
        <taxon>Eukaryota</taxon>
        <taxon>Metazoa</taxon>
        <taxon>Ecdysozoa</taxon>
        <taxon>Arthropoda</taxon>
        <taxon>Hexapoda</taxon>
        <taxon>Insecta</taxon>
        <taxon>Pterygota</taxon>
        <taxon>Palaeoptera</taxon>
        <taxon>Odonata</taxon>
        <taxon>Epiprocta</taxon>
        <taxon>Anisoptera</taxon>
        <taxon>Libelluloidea</taxon>
        <taxon>Libellulidae</taxon>
        <taxon>Ladona</taxon>
    </lineage>
</organism>
<reference evidence="7" key="2">
    <citation type="submission" date="2017-10" db="EMBL/GenBank/DDBJ databases">
        <title>Ladona fulva Genome sequencing and assembly.</title>
        <authorList>
            <person name="Murali S."/>
            <person name="Richards S."/>
            <person name="Bandaranaike D."/>
            <person name="Bellair M."/>
            <person name="Blankenburg K."/>
            <person name="Chao H."/>
            <person name="Dinh H."/>
            <person name="Doddapaneni H."/>
            <person name="Dugan-Rocha S."/>
            <person name="Elkadiri S."/>
            <person name="Gnanaolivu R."/>
            <person name="Hernandez B."/>
            <person name="Skinner E."/>
            <person name="Javaid M."/>
            <person name="Lee S."/>
            <person name="Li M."/>
            <person name="Ming W."/>
            <person name="Munidasa M."/>
            <person name="Muniz J."/>
            <person name="Nguyen L."/>
            <person name="Hughes D."/>
            <person name="Osuji N."/>
            <person name="Pu L.-L."/>
            <person name="Puazo M."/>
            <person name="Qu C."/>
            <person name="Quiroz J."/>
            <person name="Raj R."/>
            <person name="Weissenberger G."/>
            <person name="Xin Y."/>
            <person name="Zou X."/>
            <person name="Han Y."/>
            <person name="Worley K."/>
            <person name="Muzny D."/>
            <person name="Gibbs R."/>
        </authorList>
    </citation>
    <scope>NUCLEOTIDE SEQUENCE</scope>
    <source>
        <strain evidence="7">Sampled in the wild</strain>
    </source>
</reference>
<feature type="compositionally biased region" description="Basic and acidic residues" evidence="5">
    <location>
        <begin position="19"/>
        <end position="32"/>
    </location>
</feature>
<evidence type="ECO:0000256" key="2">
    <source>
        <dbReference type="ARBA" id="ARBA00022692"/>
    </source>
</evidence>
<dbReference type="Pfam" id="PF13520">
    <property type="entry name" value="AA_permease_2"/>
    <property type="match status" value="1"/>
</dbReference>
<feature type="non-terminal residue" evidence="7">
    <location>
        <position position="1"/>
    </location>
</feature>
<name>A0A8K0P4E3_LADFU</name>
<proteinExistence type="predicted"/>
<comment type="subcellular location">
    <subcellularLocation>
        <location evidence="1">Membrane</location>
        <topology evidence="1">Multi-pass membrane protein</topology>
    </subcellularLocation>
</comment>
<dbReference type="Proteomes" id="UP000792457">
    <property type="component" value="Unassembled WGS sequence"/>
</dbReference>
<sequence length="269" mass="28047">MPSISRRTYPSDGGSINGEESKSLTPKHVEGKDGPVQLKRRLTLWNGVAIIVGTVIGSGAFVSPAGVLKETGGAPGPALVVWAVSGILSAAGAICYAELGTCLTGDQGGSGAGAGGDYAYIRAAFGPLPAFLRLWVALLIIRPTTQAVVALTFANYAAKPFFGTCEPPEEAIRLLAAICLCLLTAVNCISVRWAMRIQVVFTAAKVAALVVIIVAGVIYILMGGESHLNGSFDVPQDFGSICLALFSGLFAFGGWNYLNFVTEELQDPH</sequence>
<feature type="transmembrane region" description="Helical" evidence="6">
    <location>
        <begin position="238"/>
        <end position="258"/>
    </location>
</feature>
<dbReference type="GO" id="GO:0016020">
    <property type="term" value="C:membrane"/>
    <property type="evidence" value="ECO:0007669"/>
    <property type="project" value="UniProtKB-SubCell"/>
</dbReference>
<evidence type="ECO:0000313" key="7">
    <source>
        <dbReference type="EMBL" id="KAG8231918.1"/>
    </source>
</evidence>
<keyword evidence="8" id="KW-1185">Reference proteome</keyword>
<dbReference type="EMBL" id="KZ308583">
    <property type="protein sequence ID" value="KAG8231918.1"/>
    <property type="molecule type" value="Genomic_DNA"/>
</dbReference>
<feature type="transmembrane region" description="Helical" evidence="6">
    <location>
        <begin position="130"/>
        <end position="154"/>
    </location>
</feature>
<protein>
    <submittedName>
        <fullName evidence="7">Uncharacterized protein</fullName>
    </submittedName>
</protein>
<evidence type="ECO:0000256" key="5">
    <source>
        <dbReference type="SAM" id="MobiDB-lite"/>
    </source>
</evidence>
<gene>
    <name evidence="7" type="ORF">J437_LFUL011387</name>
</gene>
<evidence type="ECO:0000256" key="4">
    <source>
        <dbReference type="ARBA" id="ARBA00023136"/>
    </source>
</evidence>
<keyword evidence="2 6" id="KW-0812">Transmembrane</keyword>
<evidence type="ECO:0000256" key="3">
    <source>
        <dbReference type="ARBA" id="ARBA00022989"/>
    </source>
</evidence>
<dbReference type="FunFam" id="1.20.1740.10:FF:000056">
    <property type="entry name" value="Y+L amino acid transporter 2"/>
    <property type="match status" value="1"/>
</dbReference>
<comment type="caution">
    <text evidence="7">The sequence shown here is derived from an EMBL/GenBank/DDBJ whole genome shotgun (WGS) entry which is preliminary data.</text>
</comment>
<dbReference type="GO" id="GO:0015179">
    <property type="term" value="F:L-amino acid transmembrane transporter activity"/>
    <property type="evidence" value="ECO:0007669"/>
    <property type="project" value="TreeGrafter"/>
</dbReference>
<dbReference type="PANTHER" id="PTHR11785:SF528">
    <property type="entry name" value="AMINO ACID TRANSPORTER PROTEIN JHI-21"/>
    <property type="match status" value="1"/>
</dbReference>
<evidence type="ECO:0000313" key="8">
    <source>
        <dbReference type="Proteomes" id="UP000792457"/>
    </source>
</evidence>
<accession>A0A8K0P4E3</accession>
<dbReference type="InterPro" id="IPR002293">
    <property type="entry name" value="AA/rel_permease1"/>
</dbReference>
<dbReference type="AlphaFoldDB" id="A0A8K0P4E3"/>
<dbReference type="OrthoDB" id="10062876at2759"/>
<evidence type="ECO:0000256" key="6">
    <source>
        <dbReference type="SAM" id="Phobius"/>
    </source>
</evidence>
<feature type="transmembrane region" description="Helical" evidence="6">
    <location>
        <begin position="174"/>
        <end position="195"/>
    </location>
</feature>
<dbReference type="InterPro" id="IPR050598">
    <property type="entry name" value="AminoAcid_Transporter"/>
</dbReference>
<keyword evidence="3 6" id="KW-1133">Transmembrane helix</keyword>
<dbReference type="Gene3D" id="1.20.1740.10">
    <property type="entry name" value="Amino acid/polyamine transporter I"/>
    <property type="match status" value="1"/>
</dbReference>
<keyword evidence="4 6" id="KW-0472">Membrane</keyword>
<feature type="transmembrane region" description="Helical" evidence="6">
    <location>
        <begin position="79"/>
        <end position="97"/>
    </location>
</feature>
<reference evidence="7" key="1">
    <citation type="submission" date="2013-04" db="EMBL/GenBank/DDBJ databases">
        <authorList>
            <person name="Qu J."/>
            <person name="Murali S.C."/>
            <person name="Bandaranaike D."/>
            <person name="Bellair M."/>
            <person name="Blankenburg K."/>
            <person name="Chao H."/>
            <person name="Dinh H."/>
            <person name="Doddapaneni H."/>
            <person name="Downs B."/>
            <person name="Dugan-Rocha S."/>
            <person name="Elkadiri S."/>
            <person name="Gnanaolivu R.D."/>
            <person name="Hernandez B."/>
            <person name="Javaid M."/>
            <person name="Jayaseelan J.C."/>
            <person name="Lee S."/>
            <person name="Li M."/>
            <person name="Ming W."/>
            <person name="Munidasa M."/>
            <person name="Muniz J."/>
            <person name="Nguyen L."/>
            <person name="Ongeri F."/>
            <person name="Osuji N."/>
            <person name="Pu L.-L."/>
            <person name="Puazo M."/>
            <person name="Qu C."/>
            <person name="Quiroz J."/>
            <person name="Raj R."/>
            <person name="Weissenberger G."/>
            <person name="Xin Y."/>
            <person name="Zou X."/>
            <person name="Han Y."/>
            <person name="Richards S."/>
            <person name="Worley K."/>
            <person name="Muzny D."/>
            <person name="Gibbs R."/>
        </authorList>
    </citation>
    <scope>NUCLEOTIDE SEQUENCE</scope>
    <source>
        <strain evidence="7">Sampled in the wild</strain>
    </source>
</reference>
<dbReference type="PANTHER" id="PTHR11785">
    <property type="entry name" value="AMINO ACID TRANSPORTER"/>
    <property type="match status" value="1"/>
</dbReference>